<dbReference type="KEGG" id="brb:EH207_10635"/>
<reference evidence="3 4" key="1">
    <citation type="submission" date="2018-11" db="EMBL/GenBank/DDBJ databases">
        <title>Genome sequences of Brenneria nigrifluens and Brenneria rubrifaciens.</title>
        <authorList>
            <person name="Poret-Peterson A.T."/>
            <person name="McClean A.E."/>
            <person name="Kluepfel D.A."/>
        </authorList>
    </citation>
    <scope>NUCLEOTIDE SEQUENCE [LARGE SCALE GENOMIC DNA]</scope>
    <source>
        <strain evidence="3 4">6D370</strain>
    </source>
</reference>
<keyword evidence="1" id="KW-0472">Membrane</keyword>
<dbReference type="PROSITE" id="PS50206">
    <property type="entry name" value="RHODANESE_3"/>
    <property type="match status" value="1"/>
</dbReference>
<keyword evidence="1" id="KW-0812">Transmembrane</keyword>
<organism evidence="3 4">
    <name type="scientific">Brenneria rubrifaciens</name>
    <dbReference type="NCBI Taxonomy" id="55213"/>
    <lineage>
        <taxon>Bacteria</taxon>
        <taxon>Pseudomonadati</taxon>
        <taxon>Pseudomonadota</taxon>
        <taxon>Gammaproteobacteria</taxon>
        <taxon>Enterobacterales</taxon>
        <taxon>Pectobacteriaceae</taxon>
        <taxon>Brenneria</taxon>
    </lineage>
</organism>
<feature type="transmembrane region" description="Helical" evidence="1">
    <location>
        <begin position="119"/>
        <end position="137"/>
    </location>
</feature>
<dbReference type="OrthoDB" id="1445766at2"/>
<dbReference type="EMBL" id="CP034035">
    <property type="protein sequence ID" value="QCR08948.1"/>
    <property type="molecule type" value="Genomic_DNA"/>
</dbReference>
<proteinExistence type="predicted"/>
<name>A0A4P8QPS4_9GAMM</name>
<dbReference type="Pfam" id="PF00581">
    <property type="entry name" value="Rhodanese"/>
    <property type="match status" value="1"/>
</dbReference>
<dbReference type="InterPro" id="IPR021309">
    <property type="entry name" value="YgaP-like_TM"/>
</dbReference>
<dbReference type="InterPro" id="IPR050229">
    <property type="entry name" value="GlpE_sulfurtransferase"/>
</dbReference>
<dbReference type="InterPro" id="IPR036873">
    <property type="entry name" value="Rhodanese-like_dom_sf"/>
</dbReference>
<dbReference type="Gene3D" id="3.40.250.10">
    <property type="entry name" value="Rhodanese-like domain"/>
    <property type="match status" value="1"/>
</dbReference>
<dbReference type="Pfam" id="PF11127">
    <property type="entry name" value="YgaP-like_TM"/>
    <property type="match status" value="1"/>
</dbReference>
<dbReference type="PANTHER" id="PTHR43031">
    <property type="entry name" value="FAD-DEPENDENT OXIDOREDUCTASE"/>
    <property type="match status" value="1"/>
</dbReference>
<evidence type="ECO:0000256" key="1">
    <source>
        <dbReference type="SAM" id="Phobius"/>
    </source>
</evidence>
<dbReference type="SUPFAM" id="SSF52821">
    <property type="entry name" value="Rhodanese/Cell cycle control phosphatase"/>
    <property type="match status" value="1"/>
</dbReference>
<dbReference type="SMART" id="SM00450">
    <property type="entry name" value="RHOD"/>
    <property type="match status" value="1"/>
</dbReference>
<dbReference type="Gene3D" id="6.10.140.1340">
    <property type="match status" value="1"/>
</dbReference>
<dbReference type="AlphaFoldDB" id="A0A4P8QPS4"/>
<evidence type="ECO:0000313" key="4">
    <source>
        <dbReference type="Proteomes" id="UP000299580"/>
    </source>
</evidence>
<feature type="domain" description="Rhodanese" evidence="2">
    <location>
        <begin position="16"/>
        <end position="107"/>
    </location>
</feature>
<evidence type="ECO:0000313" key="3">
    <source>
        <dbReference type="EMBL" id="QCR08948.1"/>
    </source>
</evidence>
<protein>
    <submittedName>
        <fullName evidence="3">DUF2892 domain-containing protein</fullName>
    </submittedName>
</protein>
<dbReference type="InterPro" id="IPR001763">
    <property type="entry name" value="Rhodanese-like_dom"/>
</dbReference>
<feature type="transmembrane region" description="Helical" evidence="1">
    <location>
        <begin position="143"/>
        <end position="163"/>
    </location>
</feature>
<dbReference type="Proteomes" id="UP000299580">
    <property type="component" value="Chromosome"/>
</dbReference>
<dbReference type="PANTHER" id="PTHR43031:SF1">
    <property type="entry name" value="PYRIDINE NUCLEOTIDE-DISULPHIDE OXIDOREDUCTASE"/>
    <property type="match status" value="1"/>
</dbReference>
<dbReference type="RefSeq" id="WP_137713979.1">
    <property type="nucleotide sequence ID" value="NZ_CP034035.1"/>
</dbReference>
<evidence type="ECO:0000259" key="2">
    <source>
        <dbReference type="PROSITE" id="PS50206"/>
    </source>
</evidence>
<keyword evidence="4" id="KW-1185">Reference proteome</keyword>
<accession>A0A4P8QPS4</accession>
<keyword evidence="1" id="KW-1133">Transmembrane helix</keyword>
<gene>
    <name evidence="3" type="ORF">EH207_10635</name>
</gene>
<sequence>MSTPLYVPPLDARKMLDEGAVLIDIRQPEEFAREHIAQARLYPLGLLTTQPHQSPAPDASTVIFYCLSGMRSGKNADLLAESVAPAQAVLIDGGLNAWKKSGLSTEVNRKQPIEIMRQVQITAGALIICGVLLGFGVSSAFFLLSAFVGAGLMFAGISGYCGMAKLLMKMPWNNTTTS</sequence>